<comment type="caution">
    <text evidence="2">The sequence shown here is derived from an EMBL/GenBank/DDBJ whole genome shotgun (WGS) entry which is preliminary data.</text>
</comment>
<dbReference type="InterPro" id="IPR036869">
    <property type="entry name" value="J_dom_sf"/>
</dbReference>
<dbReference type="Gene3D" id="1.10.287.110">
    <property type="entry name" value="DnaJ domain"/>
    <property type="match status" value="1"/>
</dbReference>
<dbReference type="OrthoDB" id="445556at2759"/>
<dbReference type="Proteomes" id="UP000283530">
    <property type="component" value="Unassembled WGS sequence"/>
</dbReference>
<evidence type="ECO:0000313" key="2">
    <source>
        <dbReference type="EMBL" id="RWR78459.1"/>
    </source>
</evidence>
<keyword evidence="3" id="KW-1185">Reference proteome</keyword>
<protein>
    <submittedName>
        <fullName evidence="2">Chaperone protein dnaJ 20, chloroplastic-like protein</fullName>
    </submittedName>
</protein>
<dbReference type="STRING" id="337451.A0A3S4NKK9"/>
<dbReference type="InterPro" id="IPR053232">
    <property type="entry name" value="DnaJ_C/III_chloroplastic"/>
</dbReference>
<dbReference type="PROSITE" id="PS50076">
    <property type="entry name" value="DNAJ_2"/>
    <property type="match status" value="1"/>
</dbReference>
<evidence type="ECO:0000313" key="3">
    <source>
        <dbReference type="Proteomes" id="UP000283530"/>
    </source>
</evidence>
<dbReference type="EMBL" id="QPKB01000003">
    <property type="protein sequence ID" value="RWR78459.1"/>
    <property type="molecule type" value="Genomic_DNA"/>
</dbReference>
<dbReference type="PANTHER" id="PTHR45090:SF8">
    <property type="entry name" value="J DOMAIN-CONTAINING PROTEIN"/>
    <property type="match status" value="1"/>
</dbReference>
<dbReference type="SUPFAM" id="SSF46565">
    <property type="entry name" value="Chaperone J-domain"/>
    <property type="match status" value="1"/>
</dbReference>
<feature type="domain" description="J" evidence="1">
    <location>
        <begin position="46"/>
        <end position="114"/>
    </location>
</feature>
<organism evidence="2 3">
    <name type="scientific">Cinnamomum micranthum f. kanehirae</name>
    <dbReference type="NCBI Taxonomy" id="337451"/>
    <lineage>
        <taxon>Eukaryota</taxon>
        <taxon>Viridiplantae</taxon>
        <taxon>Streptophyta</taxon>
        <taxon>Embryophyta</taxon>
        <taxon>Tracheophyta</taxon>
        <taxon>Spermatophyta</taxon>
        <taxon>Magnoliopsida</taxon>
        <taxon>Magnoliidae</taxon>
        <taxon>Laurales</taxon>
        <taxon>Lauraceae</taxon>
        <taxon>Cinnamomum</taxon>
    </lineage>
</organism>
<dbReference type="AlphaFoldDB" id="A0A3S4NKK9"/>
<dbReference type="SMART" id="SM00271">
    <property type="entry name" value="DnaJ"/>
    <property type="match status" value="1"/>
</dbReference>
<name>A0A3S4NKK9_9MAGN</name>
<dbReference type="GO" id="GO:0009507">
    <property type="term" value="C:chloroplast"/>
    <property type="evidence" value="ECO:0007669"/>
    <property type="project" value="TreeGrafter"/>
</dbReference>
<dbReference type="PRINTS" id="PR00625">
    <property type="entry name" value="JDOMAIN"/>
</dbReference>
<gene>
    <name evidence="2" type="ORF">CKAN_00699200</name>
</gene>
<dbReference type="InterPro" id="IPR001623">
    <property type="entry name" value="DnaJ_domain"/>
</dbReference>
<accession>A0A3S4NKK9</accession>
<sequence length="144" mass="16352">MSLSLHSSFHEYTPIQFLPSHNTSTQRNTHIISCRATISHKEKKTNFYQLLSLQSEEASVEEIKKAYRSMALVCHPDVCHPSRKEESTQMFLQLHKAYETLSDPILRKKHDRELGLNGVVNDDGGMGVCKGEVGKPAVWIEDEV</sequence>
<evidence type="ECO:0000259" key="1">
    <source>
        <dbReference type="PROSITE" id="PS50076"/>
    </source>
</evidence>
<dbReference type="Pfam" id="PF00226">
    <property type="entry name" value="DnaJ"/>
    <property type="match status" value="1"/>
</dbReference>
<reference evidence="2 3" key="1">
    <citation type="journal article" date="2019" name="Nat. Plants">
        <title>Stout camphor tree genome fills gaps in understanding of flowering plant genome evolution.</title>
        <authorList>
            <person name="Chaw S.M."/>
            <person name="Liu Y.C."/>
            <person name="Wu Y.W."/>
            <person name="Wang H.Y."/>
            <person name="Lin C.I."/>
            <person name="Wu C.S."/>
            <person name="Ke H.M."/>
            <person name="Chang L.Y."/>
            <person name="Hsu C.Y."/>
            <person name="Yang H.T."/>
            <person name="Sudianto E."/>
            <person name="Hsu M.H."/>
            <person name="Wu K.P."/>
            <person name="Wang L.N."/>
            <person name="Leebens-Mack J.H."/>
            <person name="Tsai I.J."/>
        </authorList>
    </citation>
    <scope>NUCLEOTIDE SEQUENCE [LARGE SCALE GENOMIC DNA]</scope>
    <source>
        <strain evidence="3">cv. Chaw 1501</strain>
        <tissue evidence="2">Young leaves</tissue>
    </source>
</reference>
<proteinExistence type="predicted"/>
<dbReference type="PANTHER" id="PTHR45090">
    <property type="entry name" value="CHAPERONE PROTEIN DNAJ 20 CHLOROPLASTIC"/>
    <property type="match status" value="1"/>
</dbReference>
<dbReference type="CDD" id="cd06257">
    <property type="entry name" value="DnaJ"/>
    <property type="match status" value="1"/>
</dbReference>